<evidence type="ECO:0000313" key="1">
    <source>
        <dbReference type="EMBL" id="MFC7406616.1"/>
    </source>
</evidence>
<evidence type="ECO:0008006" key="3">
    <source>
        <dbReference type="Google" id="ProtNLM"/>
    </source>
</evidence>
<dbReference type="EMBL" id="JBHTCQ010000003">
    <property type="protein sequence ID" value="MFC7406616.1"/>
    <property type="molecule type" value="Genomic_DNA"/>
</dbReference>
<sequence>MDPNLYFEVYRQQEAELELELRRRLDMDSRPQDVVRLRDRFRAWWAPIRRQGAAPARAIP</sequence>
<dbReference type="RefSeq" id="WP_382396138.1">
    <property type="nucleotide sequence ID" value="NZ_JBHTCQ010000003.1"/>
</dbReference>
<name>A0ABW2QAV3_9MICO</name>
<organism evidence="1 2">
    <name type="scientific">Georgenia alba</name>
    <dbReference type="NCBI Taxonomy" id="2233858"/>
    <lineage>
        <taxon>Bacteria</taxon>
        <taxon>Bacillati</taxon>
        <taxon>Actinomycetota</taxon>
        <taxon>Actinomycetes</taxon>
        <taxon>Micrococcales</taxon>
        <taxon>Bogoriellaceae</taxon>
        <taxon>Georgenia</taxon>
    </lineage>
</organism>
<proteinExistence type="predicted"/>
<evidence type="ECO:0000313" key="2">
    <source>
        <dbReference type="Proteomes" id="UP001596455"/>
    </source>
</evidence>
<keyword evidence="2" id="KW-1185">Reference proteome</keyword>
<reference evidence="2" key="1">
    <citation type="journal article" date="2019" name="Int. J. Syst. Evol. Microbiol.">
        <title>The Global Catalogue of Microorganisms (GCM) 10K type strain sequencing project: providing services to taxonomists for standard genome sequencing and annotation.</title>
        <authorList>
            <consortium name="The Broad Institute Genomics Platform"/>
            <consortium name="The Broad Institute Genome Sequencing Center for Infectious Disease"/>
            <person name="Wu L."/>
            <person name="Ma J."/>
        </authorList>
    </citation>
    <scope>NUCLEOTIDE SEQUENCE [LARGE SCALE GENOMIC DNA]</scope>
    <source>
        <strain evidence="2">JCM 1490</strain>
    </source>
</reference>
<accession>A0ABW2QAV3</accession>
<comment type="caution">
    <text evidence="1">The sequence shown here is derived from an EMBL/GenBank/DDBJ whole genome shotgun (WGS) entry which is preliminary data.</text>
</comment>
<dbReference type="Proteomes" id="UP001596455">
    <property type="component" value="Unassembled WGS sequence"/>
</dbReference>
<protein>
    <recommendedName>
        <fullName evidence="3">DUF3263 domain-containing protein</fullName>
    </recommendedName>
</protein>
<gene>
    <name evidence="1" type="ORF">ACFQQL_15965</name>
</gene>